<name>A0A8E2FBS0_9PEZI</name>
<protein>
    <submittedName>
        <fullName evidence="1">Uncharacterized protein</fullName>
    </submittedName>
</protein>
<gene>
    <name evidence="1" type="ORF">AOQ84DRAFT_371598</name>
</gene>
<reference evidence="1 2" key="1">
    <citation type="journal article" date="2016" name="Nat. Commun.">
        <title>Ectomycorrhizal ecology is imprinted in the genome of the dominant symbiotic fungus Cenococcum geophilum.</title>
        <authorList>
            <consortium name="DOE Joint Genome Institute"/>
            <person name="Peter M."/>
            <person name="Kohler A."/>
            <person name="Ohm R.A."/>
            <person name="Kuo A."/>
            <person name="Krutzmann J."/>
            <person name="Morin E."/>
            <person name="Arend M."/>
            <person name="Barry K.W."/>
            <person name="Binder M."/>
            <person name="Choi C."/>
            <person name="Clum A."/>
            <person name="Copeland A."/>
            <person name="Grisel N."/>
            <person name="Haridas S."/>
            <person name="Kipfer T."/>
            <person name="LaButti K."/>
            <person name="Lindquist E."/>
            <person name="Lipzen A."/>
            <person name="Maire R."/>
            <person name="Meier B."/>
            <person name="Mihaltcheva S."/>
            <person name="Molinier V."/>
            <person name="Murat C."/>
            <person name="Poggeler S."/>
            <person name="Quandt C.A."/>
            <person name="Sperisen C."/>
            <person name="Tritt A."/>
            <person name="Tisserant E."/>
            <person name="Crous P.W."/>
            <person name="Henrissat B."/>
            <person name="Nehls U."/>
            <person name="Egli S."/>
            <person name="Spatafora J.W."/>
            <person name="Grigoriev I.V."/>
            <person name="Martin F.M."/>
        </authorList>
    </citation>
    <scope>NUCLEOTIDE SEQUENCE [LARGE SCALE GENOMIC DNA]</scope>
    <source>
        <strain evidence="1 2">CBS 207.34</strain>
    </source>
</reference>
<proteinExistence type="predicted"/>
<dbReference type="OrthoDB" id="191139at2759"/>
<evidence type="ECO:0000313" key="2">
    <source>
        <dbReference type="Proteomes" id="UP000250140"/>
    </source>
</evidence>
<sequence length="97" mass="10644">MSDTLSSSLNCLPIHPLAAGLTHQHRSTAPGDMGRSELANTLSTRELSRRLDKKGVATVYANSFFPGNIPTQVMDTLNHHFCRITGTLFKSMFRVIG</sequence>
<dbReference type="AlphaFoldDB" id="A0A8E2FBS0"/>
<organism evidence="1 2">
    <name type="scientific">Glonium stellatum</name>
    <dbReference type="NCBI Taxonomy" id="574774"/>
    <lineage>
        <taxon>Eukaryota</taxon>
        <taxon>Fungi</taxon>
        <taxon>Dikarya</taxon>
        <taxon>Ascomycota</taxon>
        <taxon>Pezizomycotina</taxon>
        <taxon>Dothideomycetes</taxon>
        <taxon>Pleosporomycetidae</taxon>
        <taxon>Gloniales</taxon>
        <taxon>Gloniaceae</taxon>
        <taxon>Glonium</taxon>
    </lineage>
</organism>
<dbReference type="Proteomes" id="UP000250140">
    <property type="component" value="Unassembled WGS sequence"/>
</dbReference>
<dbReference type="EMBL" id="KV748619">
    <property type="protein sequence ID" value="OCL14094.1"/>
    <property type="molecule type" value="Genomic_DNA"/>
</dbReference>
<evidence type="ECO:0000313" key="1">
    <source>
        <dbReference type="EMBL" id="OCL14094.1"/>
    </source>
</evidence>
<keyword evidence="2" id="KW-1185">Reference proteome</keyword>
<accession>A0A8E2FBS0</accession>